<evidence type="ECO:0000313" key="3">
    <source>
        <dbReference type="EMBL" id="SFV80821.1"/>
    </source>
</evidence>
<feature type="transmembrane region" description="Helical" evidence="1">
    <location>
        <begin position="49"/>
        <end position="71"/>
    </location>
</feature>
<feature type="transmembrane region" description="Helical" evidence="1">
    <location>
        <begin position="122"/>
        <end position="142"/>
    </location>
</feature>
<keyword evidence="1" id="KW-1133">Transmembrane helix</keyword>
<evidence type="ECO:0008006" key="4">
    <source>
        <dbReference type="Google" id="ProtNLM"/>
    </source>
</evidence>
<reference evidence="2" key="1">
    <citation type="submission" date="2016-10" db="EMBL/GenBank/DDBJ databases">
        <authorList>
            <person name="de Groot N.N."/>
        </authorList>
    </citation>
    <scope>NUCLEOTIDE SEQUENCE</scope>
</reference>
<organism evidence="2">
    <name type="scientific">hydrothermal vent metagenome</name>
    <dbReference type="NCBI Taxonomy" id="652676"/>
    <lineage>
        <taxon>unclassified sequences</taxon>
        <taxon>metagenomes</taxon>
        <taxon>ecological metagenomes</taxon>
    </lineage>
</organism>
<dbReference type="AlphaFoldDB" id="A0A1W1DHG2"/>
<evidence type="ECO:0000313" key="2">
    <source>
        <dbReference type="EMBL" id="SFV80617.1"/>
    </source>
</evidence>
<keyword evidence="1" id="KW-0812">Transmembrane</keyword>
<evidence type="ECO:0000256" key="1">
    <source>
        <dbReference type="SAM" id="Phobius"/>
    </source>
</evidence>
<protein>
    <recommendedName>
        <fullName evidence="4">Substrate-specific component MtsA of methionine-regulated ECF transporter</fullName>
    </recommendedName>
</protein>
<dbReference type="EMBL" id="FPHT01000132">
    <property type="protein sequence ID" value="SFV80821.1"/>
    <property type="molecule type" value="Genomic_DNA"/>
</dbReference>
<accession>A0A1W1DHG2</accession>
<gene>
    <name evidence="3" type="ORF">MNB_SUP05-12-122</name>
    <name evidence="2" type="ORF">MNB_SUP05-13-675</name>
</gene>
<feature type="transmembrane region" description="Helical" evidence="1">
    <location>
        <begin position="162"/>
        <end position="182"/>
    </location>
</feature>
<name>A0A1W1DHG2_9ZZZZ</name>
<sequence length="194" mass="21510">MSNITLQTRLYSNFAIIAVVYLTSALMSWMYGVDITIGNYLWLPMGAKVLAFLLFGVWALPGVLIGSLMSGMFLYDFWSGNTFYGPLGTLVGVFAPMAAIMIMKHFHLSSFFDDAKINFRHVLFLIILSSVINTLTKLFLYIDKVKGVDGKSVDALQFIQSYLTGDILGGIVFVFIVLKVLLPVVIKFGLNKAP</sequence>
<keyword evidence="1" id="KW-0472">Membrane</keyword>
<dbReference type="EMBL" id="FPHU01000094">
    <property type="protein sequence ID" value="SFV80617.1"/>
    <property type="molecule type" value="Genomic_DNA"/>
</dbReference>
<feature type="transmembrane region" description="Helical" evidence="1">
    <location>
        <begin position="83"/>
        <end position="102"/>
    </location>
</feature>
<feature type="transmembrane region" description="Helical" evidence="1">
    <location>
        <begin position="14"/>
        <end position="37"/>
    </location>
</feature>
<proteinExistence type="predicted"/>